<proteinExistence type="predicted"/>
<dbReference type="EMBL" id="KQ414761">
    <property type="protein sequence ID" value="KOC61441.1"/>
    <property type="molecule type" value="Genomic_DNA"/>
</dbReference>
<organism evidence="1 2">
    <name type="scientific">Habropoda laboriosa</name>
    <dbReference type="NCBI Taxonomy" id="597456"/>
    <lineage>
        <taxon>Eukaryota</taxon>
        <taxon>Metazoa</taxon>
        <taxon>Ecdysozoa</taxon>
        <taxon>Arthropoda</taxon>
        <taxon>Hexapoda</taxon>
        <taxon>Insecta</taxon>
        <taxon>Pterygota</taxon>
        <taxon>Neoptera</taxon>
        <taxon>Endopterygota</taxon>
        <taxon>Hymenoptera</taxon>
        <taxon>Apocrita</taxon>
        <taxon>Aculeata</taxon>
        <taxon>Apoidea</taxon>
        <taxon>Anthophila</taxon>
        <taxon>Apidae</taxon>
        <taxon>Habropoda</taxon>
    </lineage>
</organism>
<evidence type="ECO:0000313" key="2">
    <source>
        <dbReference type="Proteomes" id="UP000053825"/>
    </source>
</evidence>
<protein>
    <submittedName>
        <fullName evidence="1">Uncharacterized protein</fullName>
    </submittedName>
</protein>
<accession>A0A0L7QSJ7</accession>
<evidence type="ECO:0000313" key="1">
    <source>
        <dbReference type="EMBL" id="KOC61441.1"/>
    </source>
</evidence>
<name>A0A0L7QSJ7_9HYME</name>
<keyword evidence="2" id="KW-1185">Reference proteome</keyword>
<sequence length="59" mass="6726">MLVRDFLAKNLTIILQALCNFFLFLRLKLPVQGRCFGSIEAIKFAKGNYFEGGQIDITE</sequence>
<dbReference type="AlphaFoldDB" id="A0A0L7QSJ7"/>
<reference evidence="1 2" key="1">
    <citation type="submission" date="2015-07" db="EMBL/GenBank/DDBJ databases">
        <title>The genome of Habropoda laboriosa.</title>
        <authorList>
            <person name="Pan H."/>
            <person name="Kapheim K."/>
        </authorList>
    </citation>
    <scope>NUCLEOTIDE SEQUENCE [LARGE SCALE GENOMIC DNA]</scope>
    <source>
        <strain evidence="1">0110345459</strain>
    </source>
</reference>
<dbReference type="Proteomes" id="UP000053825">
    <property type="component" value="Unassembled WGS sequence"/>
</dbReference>
<gene>
    <name evidence="1" type="ORF">WH47_06076</name>
</gene>